<reference evidence="5 6" key="1">
    <citation type="submission" date="2017-07" db="EMBL/GenBank/DDBJ databases">
        <title>The genome sequence of Paludifilum halophilum highlights mechanisms for microbial adaptation to high salt environemnts.</title>
        <authorList>
            <person name="Belbahri L."/>
        </authorList>
    </citation>
    <scope>NUCLEOTIDE SEQUENCE [LARGE SCALE GENOMIC DNA]</scope>
    <source>
        <strain evidence="5 6">DSM 102817</strain>
    </source>
</reference>
<sequence length="531" mass="60438">MSTMLQMRTVLAMILSAILVVAGCSSSSEEAKGEQPATPEEEGHSEKSDALSDDELVESVSYYDESERTQKDIKSQNKAAMEIVQQKNKDQNIDVKPDLDDKQFRDHIKGMATNMDSLSKEEQKLLARLAKLVDDYENHLKNEEIKKLVKKLKEGKLTPAEKAKLRDLLPVNDSGPKLKPGQAVDPKEGSGTGIDKKKPGAGKPEEGTDQESPEKEQPEKEEPKDKPNSEDEQPNPEDENQNPDDNQQEPGDENQNDEEEQQNPEDENQNPDDNQQEPGDENQNNEEEQQNPDDENQNPDDNQQEPGDENQNDEEEQQNPDDENQNDEEEQQNPDDENQNGDDNQQDPDENQDEEQSPEEDRSMVEKNGYDREKARDYAYKWWNKRNNEEYGYYSRAMGGCYDCWYDCTNFVSQAISKGGLVQWKSDPWWYYSDEKPSYAWGVANSLYKHMDQRAEPAKSVSELKVGDVVNGDLNGDGDIDHTAIITKIENGQIYVTQHTTDRKDAPLNAWFAAGYDVYGWKMGTADNQPR</sequence>
<feature type="compositionally biased region" description="Basic and acidic residues" evidence="2">
    <location>
        <begin position="194"/>
        <end position="229"/>
    </location>
</feature>
<feature type="region of interest" description="Disordered" evidence="2">
    <location>
        <begin position="26"/>
        <end position="79"/>
    </location>
</feature>
<feature type="compositionally biased region" description="Acidic residues" evidence="2">
    <location>
        <begin position="230"/>
        <end position="358"/>
    </location>
</feature>
<keyword evidence="6" id="KW-1185">Reference proteome</keyword>
<dbReference type="Pfam" id="PF12671">
    <property type="entry name" value="Amidase_6"/>
    <property type="match status" value="1"/>
</dbReference>
<name>A0A235B882_9BACL</name>
<evidence type="ECO:0000259" key="4">
    <source>
        <dbReference type="Pfam" id="PF12671"/>
    </source>
</evidence>
<feature type="coiled-coil region" evidence="1">
    <location>
        <begin position="115"/>
        <end position="146"/>
    </location>
</feature>
<keyword evidence="1" id="KW-0175">Coiled coil</keyword>
<evidence type="ECO:0000313" key="6">
    <source>
        <dbReference type="Proteomes" id="UP000215459"/>
    </source>
</evidence>
<evidence type="ECO:0000256" key="2">
    <source>
        <dbReference type="SAM" id="MobiDB-lite"/>
    </source>
</evidence>
<dbReference type="EMBL" id="NOWF01000003">
    <property type="protein sequence ID" value="OYD08496.1"/>
    <property type="molecule type" value="Genomic_DNA"/>
</dbReference>
<dbReference type="Proteomes" id="UP000215459">
    <property type="component" value="Unassembled WGS sequence"/>
</dbReference>
<dbReference type="InterPro" id="IPR024301">
    <property type="entry name" value="Amidase_6"/>
</dbReference>
<proteinExistence type="predicted"/>
<gene>
    <name evidence="5" type="ORF">CHM34_06620</name>
</gene>
<evidence type="ECO:0000256" key="1">
    <source>
        <dbReference type="SAM" id="Coils"/>
    </source>
</evidence>
<feature type="compositionally biased region" description="Basic and acidic residues" evidence="2">
    <location>
        <begin position="65"/>
        <end position="75"/>
    </location>
</feature>
<feature type="signal peptide" evidence="3">
    <location>
        <begin position="1"/>
        <end position="22"/>
    </location>
</feature>
<feature type="compositionally biased region" description="Basic and acidic residues" evidence="2">
    <location>
        <begin position="41"/>
        <end position="50"/>
    </location>
</feature>
<feature type="compositionally biased region" description="Basic and acidic residues" evidence="2">
    <location>
        <begin position="359"/>
        <end position="370"/>
    </location>
</feature>
<feature type="region of interest" description="Disordered" evidence="2">
    <location>
        <begin position="153"/>
        <end position="370"/>
    </location>
</feature>
<feature type="chain" id="PRO_5038698413" description="Putative amidase domain-containing protein" evidence="3">
    <location>
        <begin position="23"/>
        <end position="531"/>
    </location>
</feature>
<protein>
    <recommendedName>
        <fullName evidence="4">Putative amidase domain-containing protein</fullName>
    </recommendedName>
</protein>
<keyword evidence="3" id="KW-0732">Signal</keyword>
<dbReference type="PANTHER" id="PTHR40032:SF1">
    <property type="entry name" value="EXPORTED PROTEIN"/>
    <property type="match status" value="1"/>
</dbReference>
<comment type="caution">
    <text evidence="5">The sequence shown here is derived from an EMBL/GenBank/DDBJ whole genome shotgun (WGS) entry which is preliminary data.</text>
</comment>
<feature type="compositionally biased region" description="Basic and acidic residues" evidence="2">
    <location>
        <begin position="153"/>
        <end position="167"/>
    </location>
</feature>
<dbReference type="AlphaFoldDB" id="A0A235B882"/>
<accession>A0A235B882</accession>
<evidence type="ECO:0000256" key="3">
    <source>
        <dbReference type="SAM" id="SignalP"/>
    </source>
</evidence>
<dbReference type="PANTHER" id="PTHR40032">
    <property type="entry name" value="EXPORTED PROTEIN-RELATED"/>
    <property type="match status" value="1"/>
</dbReference>
<evidence type="ECO:0000313" key="5">
    <source>
        <dbReference type="EMBL" id="OYD08496.1"/>
    </source>
</evidence>
<organism evidence="5 6">
    <name type="scientific">Paludifilum halophilum</name>
    <dbReference type="NCBI Taxonomy" id="1642702"/>
    <lineage>
        <taxon>Bacteria</taxon>
        <taxon>Bacillati</taxon>
        <taxon>Bacillota</taxon>
        <taxon>Bacilli</taxon>
        <taxon>Bacillales</taxon>
        <taxon>Thermoactinomycetaceae</taxon>
        <taxon>Paludifilum</taxon>
    </lineage>
</organism>
<feature type="domain" description="Putative amidase" evidence="4">
    <location>
        <begin position="370"/>
        <end position="511"/>
    </location>
</feature>
<dbReference type="OrthoDB" id="9812429at2"/>